<evidence type="ECO:0000313" key="1">
    <source>
        <dbReference type="EMBL" id="KAF0825606.1"/>
    </source>
</evidence>
<comment type="caution">
    <text evidence="1">The sequence shown here is derived from an EMBL/GenBank/DDBJ whole genome shotgun (WGS) entry which is preliminary data.</text>
</comment>
<proteinExistence type="predicted"/>
<reference evidence="1 2" key="1">
    <citation type="journal article" date="2020" name="G3 (Bethesda)">
        <title>Whole Genome Sequencing and Comparative Genomics of Two Nematicidal Bacillus Strains Reveals a Wide Range of Possible Virulence Factors.</title>
        <authorList>
            <person name="Susic N."/>
            <person name="Janezic S."/>
            <person name="Rupnik M."/>
            <person name="Geric Stare B."/>
        </authorList>
    </citation>
    <scope>NUCLEOTIDE SEQUENCE [LARGE SCALE GENOMIC DNA]</scope>
    <source>
        <strain evidence="1 2">I-1582</strain>
    </source>
</reference>
<dbReference type="Proteomes" id="UP000465778">
    <property type="component" value="Unassembled WGS sequence"/>
</dbReference>
<dbReference type="EMBL" id="VDEM01000003">
    <property type="protein sequence ID" value="KAF0825606.1"/>
    <property type="molecule type" value="Genomic_DNA"/>
</dbReference>
<gene>
    <name evidence="1" type="ORF">KIS1582_0638</name>
</gene>
<accession>A0A800NFA1</accession>
<protein>
    <submittedName>
        <fullName evidence="1">Uncharacterized protein</fullName>
    </submittedName>
</protein>
<dbReference type="AlphaFoldDB" id="A0A800NFA1"/>
<name>A0A800NFA1_CYTFI</name>
<evidence type="ECO:0000313" key="2">
    <source>
        <dbReference type="Proteomes" id="UP000465778"/>
    </source>
</evidence>
<sequence>MLSIDNIAPERPSLTIHTQLPLSRVRFNEKKLSTLLLHSNNILLI</sequence>
<organism evidence="1 2">
    <name type="scientific">Cytobacillus firmus</name>
    <name type="common">Bacillus firmus</name>
    <dbReference type="NCBI Taxonomy" id="1399"/>
    <lineage>
        <taxon>Bacteria</taxon>
        <taxon>Bacillati</taxon>
        <taxon>Bacillota</taxon>
        <taxon>Bacilli</taxon>
        <taxon>Bacillales</taxon>
        <taxon>Bacillaceae</taxon>
        <taxon>Cytobacillus</taxon>
    </lineage>
</organism>